<name>C7CMI3_METED</name>
<evidence type="ECO:0000256" key="1">
    <source>
        <dbReference type="SAM" id="MobiDB-lite"/>
    </source>
</evidence>
<evidence type="ECO:0000259" key="2">
    <source>
        <dbReference type="Pfam" id="PF20796"/>
    </source>
</evidence>
<gene>
    <name evidence="3" type="ORF">METD_I5367</name>
</gene>
<proteinExistence type="predicted"/>
<sequence>MTQDTPMDITALLPLATADDHNFLPSAARAVLDTSDLGPIDRVPLIPEAARRRHRVFVPADHRFKAAARFMQALWREDRGLAIGTHVDRCEPHRPRRLGSRISTAAGALGSNFLHSDIVPVVTRALAYREPGAAYDVNRLRTNLLSSQPLAFNLFGLLARDRQLATRFVAELLPGTLTSVTDILFEHSPGRSDPRFTADRTAYDVVLRGRDATGARALLCIEIKYSEAGREPAPPPHPRYTEIARATLGLFVDPDDPTLTGPACQQLYRQHCLASAMLTAGLADKATLAFIAPAHNSLAHAAATTYTRQLTDPQAGPIPFVPLTLEHAFVALATAGLPDHARALHRRYTDWWLVDGELELAAAPAPTPARAPTTAPTAWITTDMPTAPTRPARRTRPRATRRYVGRVAHAA</sequence>
<dbReference type="EMBL" id="FP103042">
    <property type="protein sequence ID" value="CAX26978.1"/>
    <property type="molecule type" value="Genomic_DNA"/>
</dbReference>
<feature type="region of interest" description="Disordered" evidence="1">
    <location>
        <begin position="364"/>
        <end position="398"/>
    </location>
</feature>
<feature type="domain" description="PD-(D/E)XK nuclease-like" evidence="2">
    <location>
        <begin position="60"/>
        <end position="350"/>
    </location>
</feature>
<dbReference type="HOGENOM" id="CLU_050035_0_0_5"/>
<dbReference type="Pfam" id="PF20796">
    <property type="entry name" value="PDDEXK_13"/>
    <property type="match status" value="1"/>
</dbReference>
<accession>C7CMI3</accession>
<organism evidence="3 4">
    <name type="scientific">Methylorubrum extorquens (strain DSM 6343 / CIP 106787 / DM4)</name>
    <name type="common">Methylobacterium extorquens</name>
    <dbReference type="NCBI Taxonomy" id="661410"/>
    <lineage>
        <taxon>Bacteria</taxon>
        <taxon>Pseudomonadati</taxon>
        <taxon>Pseudomonadota</taxon>
        <taxon>Alphaproteobacteria</taxon>
        <taxon>Hyphomicrobiales</taxon>
        <taxon>Methylobacteriaceae</taxon>
        <taxon>Methylorubrum</taxon>
    </lineage>
</organism>
<dbReference type="InterPro" id="IPR048822">
    <property type="entry name" value="PDDEXK_13"/>
</dbReference>
<feature type="compositionally biased region" description="Low complexity" evidence="1">
    <location>
        <begin position="364"/>
        <end position="378"/>
    </location>
</feature>
<dbReference type="AlphaFoldDB" id="C7CMI3"/>
<evidence type="ECO:0000313" key="4">
    <source>
        <dbReference type="Proteomes" id="UP000008070"/>
    </source>
</evidence>
<dbReference type="Proteomes" id="UP000008070">
    <property type="component" value="Chromosome"/>
</dbReference>
<protein>
    <recommendedName>
        <fullName evidence="2">PD-(D/E)XK nuclease-like domain-containing protein</fullName>
    </recommendedName>
</protein>
<dbReference type="KEGG" id="mdi:METDI5367"/>
<reference evidence="4" key="1">
    <citation type="journal article" date="2009" name="PLoS ONE">
        <title>Methylobacterium genome sequences: a reference blueprint to investigate microbial metabolism of C1 compounds from natural and industrial sources.</title>
        <authorList>
            <person name="Vuilleumier S."/>
            <person name="Chistoserdova L."/>
            <person name="Lee M.-C."/>
            <person name="Bringel F."/>
            <person name="Lajus A."/>
            <person name="Zhou Y."/>
            <person name="Gourion B."/>
            <person name="Barbe V."/>
            <person name="Chang J."/>
            <person name="Cruveiller S."/>
            <person name="Dossat C."/>
            <person name="Gillett W."/>
            <person name="Gruffaz C."/>
            <person name="Haugen E."/>
            <person name="Hourcade E."/>
            <person name="Levy R."/>
            <person name="Mangenot S."/>
            <person name="Muller E."/>
            <person name="Nadalig T."/>
            <person name="Pagni M."/>
            <person name="Penny C."/>
            <person name="Peyraud R."/>
            <person name="Robinson D.G."/>
            <person name="Roche D."/>
            <person name="Rouy Z."/>
            <person name="Saenampechek C."/>
            <person name="Salvignol G."/>
            <person name="Vallenet D."/>
            <person name="Wu Z."/>
            <person name="Marx C.J."/>
            <person name="Vorholt J.A."/>
            <person name="Olson M.V."/>
            <person name="Kaul R."/>
            <person name="Weissenbach J."/>
            <person name="Medigue C."/>
            <person name="Lidstrom M.E."/>
        </authorList>
    </citation>
    <scope>NUCLEOTIDE SEQUENCE [LARGE SCALE GENOMIC DNA]</scope>
    <source>
        <strain evidence="4">DSM 6343 / CIP 106787 / DM4</strain>
    </source>
</reference>
<evidence type="ECO:0000313" key="3">
    <source>
        <dbReference type="EMBL" id="CAX26978.1"/>
    </source>
</evidence>